<gene>
    <name evidence="2" type="ORF">ANACOL_03225</name>
</gene>
<evidence type="ECO:0000313" key="3">
    <source>
        <dbReference type="Proteomes" id="UP000003803"/>
    </source>
</evidence>
<keyword evidence="1" id="KW-0812">Transmembrane</keyword>
<comment type="caution">
    <text evidence="2">The sequence shown here is derived from an EMBL/GenBank/DDBJ whole genome shotgun (WGS) entry which is preliminary data.</text>
</comment>
<name>B0PEJ7_9FIRM</name>
<keyword evidence="1" id="KW-0472">Membrane</keyword>
<evidence type="ECO:0000256" key="1">
    <source>
        <dbReference type="SAM" id="Phobius"/>
    </source>
</evidence>
<keyword evidence="3" id="KW-1185">Reference proteome</keyword>
<accession>B0PEJ7</accession>
<sequence>MSNSVQAASARNFNSIFLGLGLLLVICVLILPLLAGTRNAFR</sequence>
<dbReference type="HOGENOM" id="CLU_3246350_0_0_9"/>
<reference evidence="2" key="1">
    <citation type="submission" date="2007-11" db="EMBL/GenBank/DDBJ databases">
        <authorList>
            <person name="Fulton L."/>
            <person name="Clifton S."/>
            <person name="Fulton B."/>
            <person name="Xu J."/>
            <person name="Minx P."/>
            <person name="Pepin K.H."/>
            <person name="Johnson M."/>
            <person name="Thiruvilangam P."/>
            <person name="Bhonagiri V."/>
            <person name="Nash W.E."/>
            <person name="Mardis E.R."/>
            <person name="Wilson R.K."/>
        </authorList>
    </citation>
    <scope>NUCLEOTIDE SEQUENCE [LARGE SCALE GENOMIC DNA]</scope>
    <source>
        <strain evidence="2">DSM 17241</strain>
    </source>
</reference>
<reference evidence="2" key="2">
    <citation type="submission" date="2013-09" db="EMBL/GenBank/DDBJ databases">
        <title>Draft genome sequence of Anaerotruncus colihominis(DSM 17241).</title>
        <authorList>
            <person name="Sudarsanam P."/>
            <person name="Ley R."/>
            <person name="Guruge J."/>
            <person name="Turnbaugh P.J."/>
            <person name="Mahowald M."/>
            <person name="Liep D."/>
            <person name="Gordon J."/>
        </authorList>
    </citation>
    <scope>NUCLEOTIDE SEQUENCE</scope>
    <source>
        <strain evidence="2">DSM 17241</strain>
    </source>
</reference>
<keyword evidence="1" id="KW-1133">Transmembrane helix</keyword>
<dbReference type="EMBL" id="ABGD02000025">
    <property type="protein sequence ID" value="EDS09780.1"/>
    <property type="molecule type" value="Genomic_DNA"/>
</dbReference>
<organism evidence="2 3">
    <name type="scientific">Anaerotruncus colihominis DSM 17241</name>
    <dbReference type="NCBI Taxonomy" id="445972"/>
    <lineage>
        <taxon>Bacteria</taxon>
        <taxon>Bacillati</taxon>
        <taxon>Bacillota</taxon>
        <taxon>Clostridia</taxon>
        <taxon>Eubacteriales</taxon>
        <taxon>Oscillospiraceae</taxon>
        <taxon>Anaerotruncus</taxon>
    </lineage>
</organism>
<dbReference type="AlphaFoldDB" id="B0PEJ7"/>
<dbReference type="Proteomes" id="UP000003803">
    <property type="component" value="Unassembled WGS sequence"/>
</dbReference>
<protein>
    <submittedName>
        <fullName evidence="2">Uncharacterized protein</fullName>
    </submittedName>
</protein>
<evidence type="ECO:0000313" key="2">
    <source>
        <dbReference type="EMBL" id="EDS09780.1"/>
    </source>
</evidence>
<proteinExistence type="predicted"/>
<feature type="transmembrane region" description="Helical" evidence="1">
    <location>
        <begin position="16"/>
        <end position="35"/>
    </location>
</feature>